<evidence type="ECO:0000256" key="4">
    <source>
        <dbReference type="ARBA" id="ARBA00023163"/>
    </source>
</evidence>
<keyword evidence="4" id="KW-0804">Transcription</keyword>
<gene>
    <name evidence="6" type="ORF">BA70_03620</name>
</gene>
<comment type="similarity">
    <text evidence="1">Belongs to the LysR transcriptional regulatory family.</text>
</comment>
<dbReference type="PROSITE" id="PS50931">
    <property type="entry name" value="HTH_LYSR"/>
    <property type="match status" value="1"/>
</dbReference>
<dbReference type="GO" id="GO:0000976">
    <property type="term" value="F:transcription cis-regulatory region binding"/>
    <property type="evidence" value="ECO:0007669"/>
    <property type="project" value="TreeGrafter"/>
</dbReference>
<dbReference type="Gene3D" id="3.40.190.290">
    <property type="match status" value="1"/>
</dbReference>
<dbReference type="SUPFAM" id="SSF46785">
    <property type="entry name" value="Winged helix' DNA-binding domain"/>
    <property type="match status" value="1"/>
</dbReference>
<dbReference type="PANTHER" id="PTHR30126:SF40">
    <property type="entry name" value="HTH-TYPE TRANSCRIPTIONAL REGULATOR GLTR"/>
    <property type="match status" value="1"/>
</dbReference>
<dbReference type="eggNOG" id="COG0583">
    <property type="taxonomic scope" value="Bacteria"/>
</dbReference>
<dbReference type="RefSeq" id="WP_034322170.1">
    <property type="nucleotide sequence ID" value="NZ_JAVIKA010000002.1"/>
</dbReference>
<dbReference type="Gene3D" id="1.10.10.10">
    <property type="entry name" value="Winged helix-like DNA-binding domain superfamily/Winged helix DNA-binding domain"/>
    <property type="match status" value="1"/>
</dbReference>
<evidence type="ECO:0000313" key="6">
    <source>
        <dbReference type="EMBL" id="KEP26113.1"/>
    </source>
</evidence>
<dbReference type="Pfam" id="PF03466">
    <property type="entry name" value="LysR_substrate"/>
    <property type="match status" value="1"/>
</dbReference>
<dbReference type="Proteomes" id="UP000028091">
    <property type="component" value="Unassembled WGS sequence"/>
</dbReference>
<dbReference type="AlphaFoldDB" id="A0A081LA37"/>
<keyword evidence="3" id="KW-0238">DNA-binding</keyword>
<dbReference type="PRINTS" id="PR00039">
    <property type="entry name" value="HTHLYSR"/>
</dbReference>
<reference evidence="6 7" key="1">
    <citation type="submission" date="2012-09" db="EMBL/GenBank/DDBJ databases">
        <title>Genome Sequence of Bacillus sp. DW5-4.</title>
        <authorList>
            <person name="Lai Q."/>
            <person name="Liu Y."/>
            <person name="Shao Z."/>
        </authorList>
    </citation>
    <scope>NUCLEOTIDE SEQUENCE [LARGE SCALE GENOMIC DNA]</scope>
    <source>
        <strain evidence="6 7">DW5-4</strain>
    </source>
</reference>
<keyword evidence="2" id="KW-0805">Transcription regulation</keyword>
<dbReference type="PANTHER" id="PTHR30126">
    <property type="entry name" value="HTH-TYPE TRANSCRIPTIONAL REGULATOR"/>
    <property type="match status" value="1"/>
</dbReference>
<evidence type="ECO:0000313" key="7">
    <source>
        <dbReference type="Proteomes" id="UP000028091"/>
    </source>
</evidence>
<evidence type="ECO:0000259" key="5">
    <source>
        <dbReference type="PROSITE" id="PS50931"/>
    </source>
</evidence>
<keyword evidence="7" id="KW-1185">Reference proteome</keyword>
<name>A0A081LA37_9BACI</name>
<organism evidence="6 7">
    <name type="scientific">Bacillus zhangzhouensis</name>
    <dbReference type="NCBI Taxonomy" id="1178540"/>
    <lineage>
        <taxon>Bacteria</taxon>
        <taxon>Bacillati</taxon>
        <taxon>Bacillota</taxon>
        <taxon>Bacilli</taxon>
        <taxon>Bacillales</taxon>
        <taxon>Bacillaceae</taxon>
        <taxon>Bacillus</taxon>
    </lineage>
</organism>
<comment type="caution">
    <text evidence="6">The sequence shown here is derived from an EMBL/GenBank/DDBJ whole genome shotgun (WGS) entry which is preliminary data.</text>
</comment>
<evidence type="ECO:0000256" key="1">
    <source>
        <dbReference type="ARBA" id="ARBA00009437"/>
    </source>
</evidence>
<accession>A0A081LA37</accession>
<dbReference type="InterPro" id="IPR005119">
    <property type="entry name" value="LysR_subst-bd"/>
</dbReference>
<dbReference type="InterPro" id="IPR036388">
    <property type="entry name" value="WH-like_DNA-bd_sf"/>
</dbReference>
<proteinExistence type="inferred from homology"/>
<dbReference type="Pfam" id="PF00126">
    <property type="entry name" value="HTH_1"/>
    <property type="match status" value="1"/>
</dbReference>
<feature type="domain" description="HTH lysR-type" evidence="5">
    <location>
        <begin position="1"/>
        <end position="58"/>
    </location>
</feature>
<protein>
    <submittedName>
        <fullName evidence="6">Transcriptional regulator</fullName>
    </submittedName>
</protein>
<dbReference type="OrthoDB" id="8479357at2"/>
<dbReference type="SUPFAM" id="SSF53850">
    <property type="entry name" value="Periplasmic binding protein-like II"/>
    <property type="match status" value="1"/>
</dbReference>
<sequence>MDIKSLEVFKAVAIEQSITKAAKKLNYVQSNVTARIQRLEQELGVPLLYRYHKKISLTPAGRELLPYVNKLLYDFEEAIEAVQLSSTPRGTLHIGAIESTASTRLPKIFAEYHKNFPQVELSMYMAPTVDQVSAILNYKVDGALVDGPILHPEIIEYPVLEESLVLITSYSQEQFQVESILHEPLLSSFAHCIYLGRWQQWLESNGFAPMKVMEYGTLEGVLKCVENGLGVTVLPKSMVESRVQGRFTCHPLPDPHRIVPTVLIRRRDSYMTSALSRFMELMGITNM</sequence>
<dbReference type="FunFam" id="1.10.10.10:FF:000001">
    <property type="entry name" value="LysR family transcriptional regulator"/>
    <property type="match status" value="1"/>
</dbReference>
<dbReference type="InterPro" id="IPR036390">
    <property type="entry name" value="WH_DNA-bd_sf"/>
</dbReference>
<dbReference type="EMBL" id="JOTP01000012">
    <property type="protein sequence ID" value="KEP26113.1"/>
    <property type="molecule type" value="Genomic_DNA"/>
</dbReference>
<evidence type="ECO:0000256" key="2">
    <source>
        <dbReference type="ARBA" id="ARBA00023015"/>
    </source>
</evidence>
<dbReference type="GO" id="GO:0003700">
    <property type="term" value="F:DNA-binding transcription factor activity"/>
    <property type="evidence" value="ECO:0007669"/>
    <property type="project" value="InterPro"/>
</dbReference>
<dbReference type="InterPro" id="IPR000847">
    <property type="entry name" value="LysR_HTH_N"/>
</dbReference>
<evidence type="ECO:0000256" key="3">
    <source>
        <dbReference type="ARBA" id="ARBA00023125"/>
    </source>
</evidence>